<dbReference type="InterPro" id="IPR039537">
    <property type="entry name" value="Retrotran_Ty1/copia-like"/>
</dbReference>
<dbReference type="Proteomes" id="UP001152523">
    <property type="component" value="Unassembled WGS sequence"/>
</dbReference>
<evidence type="ECO:0000259" key="3">
    <source>
        <dbReference type="PROSITE" id="PS50994"/>
    </source>
</evidence>
<keyword evidence="1" id="KW-0378">Hydrolase</keyword>
<dbReference type="PROSITE" id="PS50994">
    <property type="entry name" value="INTEGRASE"/>
    <property type="match status" value="1"/>
</dbReference>
<feature type="region of interest" description="Disordered" evidence="2">
    <location>
        <begin position="149"/>
        <end position="179"/>
    </location>
</feature>
<dbReference type="InterPro" id="IPR036397">
    <property type="entry name" value="RNaseH_sf"/>
</dbReference>
<evidence type="ECO:0000256" key="2">
    <source>
        <dbReference type="SAM" id="MobiDB-lite"/>
    </source>
</evidence>
<dbReference type="InterPro" id="IPR001584">
    <property type="entry name" value="Integrase_cat-core"/>
</dbReference>
<protein>
    <recommendedName>
        <fullName evidence="3">Integrase catalytic domain-containing protein</fullName>
    </recommendedName>
</protein>
<dbReference type="PANTHER" id="PTHR42648:SF31">
    <property type="entry name" value="RNA-DIRECTED DNA POLYMERASE"/>
    <property type="match status" value="1"/>
</dbReference>
<dbReference type="Gene3D" id="3.30.420.10">
    <property type="entry name" value="Ribonuclease H-like superfamily/Ribonuclease H"/>
    <property type="match status" value="1"/>
</dbReference>
<dbReference type="GO" id="GO:0008233">
    <property type="term" value="F:peptidase activity"/>
    <property type="evidence" value="ECO:0007669"/>
    <property type="project" value="UniProtKB-KW"/>
</dbReference>
<dbReference type="Pfam" id="PF22936">
    <property type="entry name" value="Pol_BBD"/>
    <property type="match status" value="1"/>
</dbReference>
<proteinExistence type="predicted"/>
<dbReference type="SUPFAM" id="SSF53098">
    <property type="entry name" value="Ribonuclease H-like"/>
    <property type="match status" value="1"/>
</dbReference>
<dbReference type="GO" id="GO:0003676">
    <property type="term" value="F:nucleic acid binding"/>
    <property type="evidence" value="ECO:0007669"/>
    <property type="project" value="InterPro"/>
</dbReference>
<dbReference type="EMBL" id="CAMAPF010000075">
    <property type="protein sequence ID" value="CAH9093344.1"/>
    <property type="molecule type" value="Genomic_DNA"/>
</dbReference>
<dbReference type="InterPro" id="IPR012337">
    <property type="entry name" value="RNaseH-like_sf"/>
</dbReference>
<dbReference type="GO" id="GO:0015074">
    <property type="term" value="P:DNA integration"/>
    <property type="evidence" value="ECO:0007669"/>
    <property type="project" value="InterPro"/>
</dbReference>
<dbReference type="PANTHER" id="PTHR42648">
    <property type="entry name" value="TRANSPOSASE, PUTATIVE-RELATED"/>
    <property type="match status" value="1"/>
</dbReference>
<keyword evidence="1" id="KW-0645">Protease</keyword>
<dbReference type="AlphaFoldDB" id="A0AAV0D6K3"/>
<evidence type="ECO:0000313" key="4">
    <source>
        <dbReference type="EMBL" id="CAH9093344.1"/>
    </source>
</evidence>
<name>A0AAV0D6K3_9ASTE</name>
<keyword evidence="5" id="KW-1185">Reference proteome</keyword>
<feature type="compositionally biased region" description="Gly residues" evidence="2">
    <location>
        <begin position="165"/>
        <end position="175"/>
    </location>
</feature>
<dbReference type="GO" id="GO:0006508">
    <property type="term" value="P:proteolysis"/>
    <property type="evidence" value="ECO:0007669"/>
    <property type="project" value="UniProtKB-KW"/>
</dbReference>
<comment type="caution">
    <text evidence="4">The sequence shown here is derived from an EMBL/GenBank/DDBJ whole genome shotgun (WGS) entry which is preliminary data.</text>
</comment>
<sequence length="516" mass="57361">MGSQSPLILGGSRGSGIYDYDGLRNIPQCTCNGCTCGLKKLFIKHIETEKTHDFLMGLDIEAYGTLRSNVLSADELLPLTKVYNMMVQEERLRNMTRGREEKQDAMALAARTAPANGKDERVRCSYCQKPGHDYDNCFRRTGNYPEWWHENPGKGRGGRGRGGTRRGGSGRGSGQGTAHAMHVGEYQGGEESAQGTKETALHVPGFTKEQWQTFLKLMENCKNAPVGEKLSGMKLDSEWLLDSGASYHMTGNNDVLMKMVRIAPVEVVLPNGERTKATHVGSVALSTSLTLFNVLLVHGLKCNLISLAKLIDNRKCDVFFTNDLCVIQDLPTRKTIGVGERRGGVYFFRGLDQARAYAVGSSDSGDLWHSRLGHPSIKVLRSLGHLNKMSLNSVQNKVCDACMRGKQTRDSFIVSSGRAVEPFELIHCDIWGPYRVLSSCGARYFLTVVDDYSRAVWVHLMCDKSEVKNILKQFLAMTNRQFNKNVKVVRSDNGKEFVGLQEYFLTNGIIFQTSCV</sequence>
<dbReference type="Pfam" id="PF00665">
    <property type="entry name" value="rve"/>
    <property type="match status" value="1"/>
</dbReference>
<accession>A0AAV0D6K3</accession>
<organism evidence="4 5">
    <name type="scientific">Cuscuta epithymum</name>
    <dbReference type="NCBI Taxonomy" id="186058"/>
    <lineage>
        <taxon>Eukaryota</taxon>
        <taxon>Viridiplantae</taxon>
        <taxon>Streptophyta</taxon>
        <taxon>Embryophyta</taxon>
        <taxon>Tracheophyta</taxon>
        <taxon>Spermatophyta</taxon>
        <taxon>Magnoliopsida</taxon>
        <taxon>eudicotyledons</taxon>
        <taxon>Gunneridae</taxon>
        <taxon>Pentapetalae</taxon>
        <taxon>asterids</taxon>
        <taxon>lamiids</taxon>
        <taxon>Solanales</taxon>
        <taxon>Convolvulaceae</taxon>
        <taxon>Cuscuteae</taxon>
        <taxon>Cuscuta</taxon>
        <taxon>Cuscuta subgen. Cuscuta</taxon>
    </lineage>
</organism>
<dbReference type="InterPro" id="IPR025724">
    <property type="entry name" value="GAG-pre-integrase_dom"/>
</dbReference>
<evidence type="ECO:0000313" key="5">
    <source>
        <dbReference type="Proteomes" id="UP001152523"/>
    </source>
</evidence>
<dbReference type="Pfam" id="PF13976">
    <property type="entry name" value="gag_pre-integrs"/>
    <property type="match status" value="1"/>
</dbReference>
<feature type="domain" description="Integrase catalytic" evidence="3">
    <location>
        <begin position="418"/>
        <end position="516"/>
    </location>
</feature>
<evidence type="ECO:0000256" key="1">
    <source>
        <dbReference type="ARBA" id="ARBA00022670"/>
    </source>
</evidence>
<reference evidence="4" key="1">
    <citation type="submission" date="2022-07" db="EMBL/GenBank/DDBJ databases">
        <authorList>
            <person name="Macas J."/>
            <person name="Novak P."/>
            <person name="Neumann P."/>
        </authorList>
    </citation>
    <scope>NUCLEOTIDE SEQUENCE</scope>
</reference>
<dbReference type="InterPro" id="IPR054722">
    <property type="entry name" value="PolX-like_BBD"/>
</dbReference>
<gene>
    <name evidence="4" type="ORF">CEPIT_LOCUS12460</name>
</gene>